<protein>
    <submittedName>
        <fullName evidence="2">Uncharacterized protein</fullName>
    </submittedName>
</protein>
<accession>A0A6J5X8E6</accession>
<sequence length="142" mass="14945">MHPSSKPPTKGPKSSTSLPSSVFFKHPCGTKSGMPSLLNEGTCDAPTGETKDPSQVGSLVERHLPPKNSSSSQPSRRPSSKLLLNLQSCRSLSERQVSYSDTLTKGLGHLDENAQLKSIEAVKNRGLGSVAAAPAPIFKPGP</sequence>
<dbReference type="EMBL" id="CAEKKB010000004">
    <property type="protein sequence ID" value="CAB4308823.1"/>
    <property type="molecule type" value="Genomic_DNA"/>
</dbReference>
<dbReference type="Proteomes" id="UP000507245">
    <property type="component" value="Unassembled WGS sequence"/>
</dbReference>
<feature type="compositionally biased region" description="Low complexity" evidence="1">
    <location>
        <begin position="11"/>
        <end position="21"/>
    </location>
</feature>
<evidence type="ECO:0000313" key="3">
    <source>
        <dbReference type="Proteomes" id="UP000507245"/>
    </source>
</evidence>
<name>A0A6J5X8E6_PRUAR</name>
<feature type="region of interest" description="Disordered" evidence="1">
    <location>
        <begin position="1"/>
        <end position="82"/>
    </location>
</feature>
<feature type="compositionally biased region" description="Pro residues" evidence="1">
    <location>
        <begin position="1"/>
        <end position="10"/>
    </location>
</feature>
<dbReference type="AlphaFoldDB" id="A0A6J5X8E6"/>
<keyword evidence="3" id="KW-1185">Reference proteome</keyword>
<gene>
    <name evidence="2" type="ORF">ORAREDHAP_LOCUS28892</name>
</gene>
<reference evidence="3" key="1">
    <citation type="journal article" date="2020" name="Genome Biol.">
        <title>Gamete binning: chromosome-level and haplotype-resolved genome assembly enabled by high-throughput single-cell sequencing of gamete genomes.</title>
        <authorList>
            <person name="Campoy J.A."/>
            <person name="Sun H."/>
            <person name="Goel M."/>
            <person name="Jiao W.-B."/>
            <person name="Folz-Donahue K."/>
            <person name="Wang N."/>
            <person name="Rubio M."/>
            <person name="Liu C."/>
            <person name="Kukat C."/>
            <person name="Ruiz D."/>
            <person name="Huettel B."/>
            <person name="Schneeberger K."/>
        </authorList>
    </citation>
    <scope>NUCLEOTIDE SEQUENCE [LARGE SCALE GENOMIC DNA]</scope>
    <source>
        <strain evidence="3">cv. Rojo Pasion</strain>
    </source>
</reference>
<organism evidence="2 3">
    <name type="scientific">Prunus armeniaca</name>
    <name type="common">Apricot</name>
    <name type="synonym">Armeniaca vulgaris</name>
    <dbReference type="NCBI Taxonomy" id="36596"/>
    <lineage>
        <taxon>Eukaryota</taxon>
        <taxon>Viridiplantae</taxon>
        <taxon>Streptophyta</taxon>
        <taxon>Embryophyta</taxon>
        <taxon>Tracheophyta</taxon>
        <taxon>Spermatophyta</taxon>
        <taxon>Magnoliopsida</taxon>
        <taxon>eudicotyledons</taxon>
        <taxon>Gunneridae</taxon>
        <taxon>Pentapetalae</taxon>
        <taxon>rosids</taxon>
        <taxon>fabids</taxon>
        <taxon>Rosales</taxon>
        <taxon>Rosaceae</taxon>
        <taxon>Amygdaloideae</taxon>
        <taxon>Amygdaleae</taxon>
        <taxon>Prunus</taxon>
    </lineage>
</organism>
<evidence type="ECO:0000256" key="1">
    <source>
        <dbReference type="SAM" id="MobiDB-lite"/>
    </source>
</evidence>
<evidence type="ECO:0000313" key="2">
    <source>
        <dbReference type="EMBL" id="CAB4308823.1"/>
    </source>
</evidence>
<proteinExistence type="predicted"/>
<feature type="compositionally biased region" description="Low complexity" evidence="1">
    <location>
        <begin position="66"/>
        <end position="82"/>
    </location>
</feature>